<keyword evidence="8 16" id="KW-0418">Kinase</keyword>
<keyword evidence="11" id="KW-0902">Two-component regulatory system</keyword>
<evidence type="ECO:0000256" key="1">
    <source>
        <dbReference type="ARBA" id="ARBA00000085"/>
    </source>
</evidence>
<feature type="region of interest" description="Disordered" evidence="12">
    <location>
        <begin position="694"/>
        <end position="742"/>
    </location>
</feature>
<reference evidence="16 17" key="1">
    <citation type="submission" date="2017-06" db="EMBL/GenBank/DDBJ databases">
        <authorList>
            <person name="Kim H.J."/>
            <person name="Triplett B.A."/>
        </authorList>
    </citation>
    <scope>NUCLEOTIDE SEQUENCE [LARGE SCALE GENOMIC DNA]</scope>
    <source>
        <strain evidence="16 17">DSM 45207</strain>
    </source>
</reference>
<evidence type="ECO:0000313" key="16">
    <source>
        <dbReference type="EMBL" id="SNR56371.1"/>
    </source>
</evidence>
<evidence type="ECO:0000256" key="2">
    <source>
        <dbReference type="ARBA" id="ARBA00004370"/>
    </source>
</evidence>
<dbReference type="EMBL" id="FZNW01000010">
    <property type="protein sequence ID" value="SNR56371.1"/>
    <property type="molecule type" value="Genomic_DNA"/>
</dbReference>
<keyword evidence="10 13" id="KW-1133">Transmembrane helix</keyword>
<dbReference type="GO" id="GO:0005524">
    <property type="term" value="F:ATP binding"/>
    <property type="evidence" value="ECO:0007669"/>
    <property type="project" value="UniProtKB-KW"/>
</dbReference>
<protein>
    <recommendedName>
        <fullName evidence="3">histidine kinase</fullName>
        <ecNumber evidence="3">2.7.13.3</ecNumber>
    </recommendedName>
</protein>
<keyword evidence="4" id="KW-0597">Phosphoprotein</keyword>
<dbReference type="AlphaFoldDB" id="A0A238XCS2"/>
<dbReference type="SMART" id="SM00387">
    <property type="entry name" value="HATPase_c"/>
    <property type="match status" value="1"/>
</dbReference>
<feature type="compositionally biased region" description="Low complexity" evidence="12">
    <location>
        <begin position="763"/>
        <end position="775"/>
    </location>
</feature>
<evidence type="ECO:0000256" key="3">
    <source>
        <dbReference type="ARBA" id="ARBA00012438"/>
    </source>
</evidence>
<dbReference type="GO" id="GO:0004673">
    <property type="term" value="F:protein histidine kinase activity"/>
    <property type="evidence" value="ECO:0007669"/>
    <property type="project" value="UniProtKB-EC"/>
</dbReference>
<sequence>MARRSSRRSGDAAGYPGGGRDGTDAAGVPVPTAGQSGRWRLRNWSLRTKLLAVLLIPTLTAVALIGLRLASEQESADRLEQLTTRVSMETSLAKLVHTLQRERDITVRYVARDRDGDLDEVRTQRERVDEQLGTFSNDFRSARDDLSEDRVAAFDEVDERMNVLTGLRYASEHSEYPPDAVRRSYTELITSLMAIRKQAVATIREPELVRAHLAASTLARAKEKMSVERALIAEGISRGELDQQSTRDLLGARAERDAAVADFRTFASWEQQQIYEDTMTGLIVDNGHDISEAVLTRAESDRSLSDLDAGEWDTASTYTINLAAEAEDALLTGMQERTDELASRTSTAVVRDGAIVLGLLLLAAILTMVIARSLLRPLRTLRTTAFDVAQRRLPAAVRGMRDDPGAQWSTEVAPVPVYSREELGQVARAFDAVHGEAVRLAAEQAALRTNVNAMFVNLSQAGRELSERQLAVLDRMEAEERDPENLANLFELDHLAARLRRIGENLLVLTGNDYVRMLPGTVPAAEVLGAALSEIDQYQRVRMLDPPPIAIRGDAVSDVVHIISELLENATNSSEPDTSVTVASSMNHRGQWLVEITDYGPGLSPEAIDRANARLADPPEIDVEATRRMGLYVVACLAQRHDLAVWLRNAPSGGLTASLLVPAELINDLPADVSDSSSVGPLRRPDLRKTDALERPGEVGGEHSPAPAPAGPPKRAPVVGDGPATGSEGVQPHPLDDEQPTERFPAYQDLLTRWFEALRPGEAGDQQAGGAAPEETGSEGEPGADEEREGAGEGESPDPAHGGAERDGAGHDGAGHDGARGAGAGWLDAPTIRNITRASAAIGVNLTEDDGSGDAAIPPASRGELDLGDGLAELVDYAGSPAMETVRDLAEHRREPAAAGVNGSTALEVVSRDPDAVRQRMVGLLDGLRRARQDSSGE</sequence>
<dbReference type="RefSeq" id="WP_089301495.1">
    <property type="nucleotide sequence ID" value="NZ_FZNW01000010.1"/>
</dbReference>
<evidence type="ECO:0000256" key="10">
    <source>
        <dbReference type="ARBA" id="ARBA00022989"/>
    </source>
</evidence>
<keyword evidence="5" id="KW-0808">Transferase</keyword>
<organism evidence="16 17">
    <name type="scientific">Haloechinothrix alba</name>
    <dbReference type="NCBI Taxonomy" id="664784"/>
    <lineage>
        <taxon>Bacteria</taxon>
        <taxon>Bacillati</taxon>
        <taxon>Actinomycetota</taxon>
        <taxon>Actinomycetes</taxon>
        <taxon>Pseudonocardiales</taxon>
        <taxon>Pseudonocardiaceae</taxon>
        <taxon>Haloechinothrix</taxon>
    </lineage>
</organism>
<dbReference type="SUPFAM" id="SSF55874">
    <property type="entry name" value="ATPase domain of HSP90 chaperone/DNA topoisomerase II/histidine kinase"/>
    <property type="match status" value="1"/>
</dbReference>
<feature type="compositionally biased region" description="Basic and acidic residues" evidence="12">
    <location>
        <begin position="803"/>
        <end position="819"/>
    </location>
</feature>
<dbReference type="InterPro" id="IPR003594">
    <property type="entry name" value="HATPase_dom"/>
</dbReference>
<keyword evidence="17" id="KW-1185">Reference proteome</keyword>
<feature type="region of interest" description="Disordered" evidence="12">
    <location>
        <begin position="763"/>
        <end position="826"/>
    </location>
</feature>
<dbReference type="Gene3D" id="3.30.565.10">
    <property type="entry name" value="Histidine kinase-like ATPase, C-terminal domain"/>
    <property type="match status" value="1"/>
</dbReference>
<feature type="transmembrane region" description="Helical" evidence="13">
    <location>
        <begin position="353"/>
        <end position="375"/>
    </location>
</feature>
<dbReference type="PANTHER" id="PTHR44936">
    <property type="entry name" value="SENSOR PROTEIN CREC"/>
    <property type="match status" value="1"/>
</dbReference>
<keyword evidence="9" id="KW-0067">ATP-binding</keyword>
<name>A0A238XCS2_9PSEU</name>
<dbReference type="SMART" id="SM00304">
    <property type="entry name" value="HAMP"/>
    <property type="match status" value="1"/>
</dbReference>
<dbReference type="InterPro" id="IPR013587">
    <property type="entry name" value="Nitrate/nitrite_sensing"/>
</dbReference>
<comment type="subcellular location">
    <subcellularLocation>
        <location evidence="2">Membrane</location>
    </subcellularLocation>
</comment>
<proteinExistence type="predicted"/>
<evidence type="ECO:0000256" key="5">
    <source>
        <dbReference type="ARBA" id="ARBA00022679"/>
    </source>
</evidence>
<gene>
    <name evidence="16" type="ORF">SAMN06265360_11065</name>
</gene>
<feature type="compositionally biased region" description="Acidic residues" evidence="12">
    <location>
        <begin position="776"/>
        <end position="788"/>
    </location>
</feature>
<evidence type="ECO:0000313" key="17">
    <source>
        <dbReference type="Proteomes" id="UP000198348"/>
    </source>
</evidence>
<dbReference type="PANTHER" id="PTHR44936:SF9">
    <property type="entry name" value="SENSOR PROTEIN CREC"/>
    <property type="match status" value="1"/>
</dbReference>
<feature type="domain" description="Histidine kinase/HSP90-like ATPase" evidence="15">
    <location>
        <begin position="554"/>
        <end position="665"/>
    </location>
</feature>
<dbReference type="InterPro" id="IPR050980">
    <property type="entry name" value="2C_sensor_his_kinase"/>
</dbReference>
<evidence type="ECO:0000256" key="12">
    <source>
        <dbReference type="SAM" id="MobiDB-lite"/>
    </source>
</evidence>
<evidence type="ECO:0000256" key="9">
    <source>
        <dbReference type="ARBA" id="ARBA00022840"/>
    </source>
</evidence>
<evidence type="ECO:0000256" key="11">
    <source>
        <dbReference type="ARBA" id="ARBA00023012"/>
    </source>
</evidence>
<keyword evidence="6 13" id="KW-0812">Transmembrane</keyword>
<dbReference type="InterPro" id="IPR036890">
    <property type="entry name" value="HATPase_C_sf"/>
</dbReference>
<dbReference type="OrthoDB" id="3502710at2"/>
<evidence type="ECO:0000256" key="8">
    <source>
        <dbReference type="ARBA" id="ARBA00022777"/>
    </source>
</evidence>
<accession>A0A238XCS2</accession>
<evidence type="ECO:0000256" key="4">
    <source>
        <dbReference type="ARBA" id="ARBA00022553"/>
    </source>
</evidence>
<keyword evidence="7" id="KW-0547">Nucleotide-binding</keyword>
<dbReference type="GO" id="GO:0000160">
    <property type="term" value="P:phosphorelay signal transduction system"/>
    <property type="evidence" value="ECO:0007669"/>
    <property type="project" value="UniProtKB-KW"/>
</dbReference>
<dbReference type="InterPro" id="IPR003660">
    <property type="entry name" value="HAMP_dom"/>
</dbReference>
<dbReference type="Pfam" id="PF02518">
    <property type="entry name" value="HATPase_c"/>
    <property type="match status" value="1"/>
</dbReference>
<feature type="region of interest" description="Disordered" evidence="12">
    <location>
        <begin position="1"/>
        <end position="32"/>
    </location>
</feature>
<comment type="catalytic activity">
    <reaction evidence="1">
        <text>ATP + protein L-histidine = ADP + protein N-phospho-L-histidine.</text>
        <dbReference type="EC" id="2.7.13.3"/>
    </reaction>
</comment>
<dbReference type="Pfam" id="PF08376">
    <property type="entry name" value="NIT"/>
    <property type="match status" value="1"/>
</dbReference>
<evidence type="ECO:0000259" key="15">
    <source>
        <dbReference type="SMART" id="SM00387"/>
    </source>
</evidence>
<feature type="region of interest" description="Disordered" evidence="12">
    <location>
        <begin position="846"/>
        <end position="865"/>
    </location>
</feature>
<evidence type="ECO:0000256" key="7">
    <source>
        <dbReference type="ARBA" id="ARBA00022741"/>
    </source>
</evidence>
<evidence type="ECO:0000256" key="13">
    <source>
        <dbReference type="SAM" id="Phobius"/>
    </source>
</evidence>
<feature type="domain" description="HAMP" evidence="14">
    <location>
        <begin position="372"/>
        <end position="442"/>
    </location>
</feature>
<dbReference type="Proteomes" id="UP000198348">
    <property type="component" value="Unassembled WGS sequence"/>
</dbReference>
<feature type="region of interest" description="Disordered" evidence="12">
    <location>
        <begin position="670"/>
        <end position="689"/>
    </location>
</feature>
<keyword evidence="13" id="KW-0472">Membrane</keyword>
<dbReference type="Gene3D" id="6.10.340.10">
    <property type="match status" value="1"/>
</dbReference>
<feature type="compositionally biased region" description="Pro residues" evidence="12">
    <location>
        <begin position="706"/>
        <end position="715"/>
    </location>
</feature>
<evidence type="ECO:0000256" key="6">
    <source>
        <dbReference type="ARBA" id="ARBA00022692"/>
    </source>
</evidence>
<evidence type="ECO:0000259" key="14">
    <source>
        <dbReference type="SMART" id="SM00304"/>
    </source>
</evidence>
<dbReference type="GO" id="GO:0016020">
    <property type="term" value="C:membrane"/>
    <property type="evidence" value="ECO:0007669"/>
    <property type="project" value="UniProtKB-SubCell"/>
</dbReference>
<dbReference type="EC" id="2.7.13.3" evidence="3"/>